<dbReference type="Pfam" id="PF13472">
    <property type="entry name" value="Lipase_GDSL_2"/>
    <property type="match status" value="1"/>
</dbReference>
<evidence type="ECO:0000313" key="2">
    <source>
        <dbReference type="EMBL" id="MDY0393592.1"/>
    </source>
</evidence>
<dbReference type="SUPFAM" id="SSF52266">
    <property type="entry name" value="SGNH hydrolase"/>
    <property type="match status" value="1"/>
</dbReference>
<evidence type="ECO:0000259" key="1">
    <source>
        <dbReference type="Pfam" id="PF13472"/>
    </source>
</evidence>
<evidence type="ECO:0000313" key="3">
    <source>
        <dbReference type="Proteomes" id="UP001281447"/>
    </source>
</evidence>
<proteinExistence type="predicted"/>
<dbReference type="InterPro" id="IPR036514">
    <property type="entry name" value="SGNH_hydro_sf"/>
</dbReference>
<dbReference type="PANTHER" id="PTHR43784:SF2">
    <property type="entry name" value="GDSL-LIKE LIPASE_ACYLHYDROLASE, PUTATIVE (AFU_ORTHOLOGUE AFUA_2G00820)-RELATED"/>
    <property type="match status" value="1"/>
</dbReference>
<accession>A0ABU5C4F9</accession>
<gene>
    <name evidence="2" type="ORF">RWE15_02980</name>
</gene>
<feature type="domain" description="SGNH hydrolase-type esterase" evidence="1">
    <location>
        <begin position="90"/>
        <end position="202"/>
    </location>
</feature>
<dbReference type="EMBL" id="JAWDIP010000003">
    <property type="protein sequence ID" value="MDY0393592.1"/>
    <property type="molecule type" value="Genomic_DNA"/>
</dbReference>
<sequence>MTIPKGKRFFSDPIDMEVSSKDKLAVSIYVKEPTGPASWHPRSVQTSYIATGNHASAANASRFDEGEEAWFWLDGVDVKPKSSVDGALAVVGSSIANGNHSTLNKDHRWPDYLAKRLNEEDSKVHLSVLNAGITANQLLNSPPEKGENVLARLDRDVLSQSGIKAVILHIGLNDIRHHPGYPAEKIIARMQEVIDVAHKKRDSDLWRDTNALQGFRYVYNRRRADQTEGE</sequence>
<dbReference type="InterPro" id="IPR013830">
    <property type="entry name" value="SGNH_hydro"/>
</dbReference>
<dbReference type="InterPro" id="IPR053140">
    <property type="entry name" value="GDSL_Rv0518-like"/>
</dbReference>
<dbReference type="Proteomes" id="UP001281447">
    <property type="component" value="Unassembled WGS sequence"/>
</dbReference>
<dbReference type="PANTHER" id="PTHR43784">
    <property type="entry name" value="GDSL-LIKE LIPASE/ACYLHYDROLASE, PUTATIVE (AFU_ORTHOLOGUE AFUA_2G00820)-RELATED"/>
    <property type="match status" value="1"/>
</dbReference>
<organism evidence="2 3">
    <name type="scientific">Tigheibacillus halophilus</name>
    <dbReference type="NCBI Taxonomy" id="361280"/>
    <lineage>
        <taxon>Bacteria</taxon>
        <taxon>Bacillati</taxon>
        <taxon>Bacillota</taxon>
        <taxon>Bacilli</taxon>
        <taxon>Bacillales</taxon>
        <taxon>Bacillaceae</taxon>
        <taxon>Tigheibacillus</taxon>
    </lineage>
</organism>
<protein>
    <submittedName>
        <fullName evidence="2">GDSL-type esterase/lipase family protein</fullName>
    </submittedName>
</protein>
<keyword evidence="3" id="KW-1185">Reference proteome</keyword>
<name>A0ABU5C4F9_9BACI</name>
<dbReference type="Gene3D" id="3.40.50.1110">
    <property type="entry name" value="SGNH hydrolase"/>
    <property type="match status" value="1"/>
</dbReference>
<comment type="caution">
    <text evidence="2">The sequence shown here is derived from an EMBL/GenBank/DDBJ whole genome shotgun (WGS) entry which is preliminary data.</text>
</comment>
<reference evidence="2 3" key="1">
    <citation type="submission" date="2023-10" db="EMBL/GenBank/DDBJ databases">
        <title>Virgibacillus halophilus 5B73C genome.</title>
        <authorList>
            <person name="Miliotis G."/>
            <person name="Sengupta P."/>
            <person name="Hameed A."/>
            <person name="Chuvochina M."/>
            <person name="Mcdonagh F."/>
            <person name="Simpson A.C."/>
            <person name="Singh N.K."/>
            <person name="Rekha P.D."/>
            <person name="Raman K."/>
            <person name="Hugenholtz P."/>
            <person name="Venkateswaran K."/>
        </authorList>
    </citation>
    <scope>NUCLEOTIDE SEQUENCE [LARGE SCALE GENOMIC DNA]</scope>
    <source>
        <strain evidence="2 3">5B73C</strain>
    </source>
</reference>